<reference evidence="3 4" key="1">
    <citation type="submission" date="2017-03" db="EMBL/GenBank/DDBJ databases">
        <authorList>
            <person name="Afonso C.L."/>
            <person name="Miller P.J."/>
            <person name="Scott M.A."/>
            <person name="Spackman E."/>
            <person name="Goraichik I."/>
            <person name="Dimitrov K.M."/>
            <person name="Suarez D.L."/>
            <person name="Swayne D.E."/>
        </authorList>
    </citation>
    <scope>NUCLEOTIDE SEQUENCE [LARGE SCALE GENOMIC DNA]</scope>
    <source>
        <strain evidence="3 4">DNF00076</strain>
    </source>
</reference>
<name>A0A2K0XNB8_9BACT</name>
<evidence type="ECO:0000313" key="3">
    <source>
        <dbReference type="EMBL" id="PNP96040.1"/>
    </source>
</evidence>
<dbReference type="Pfam" id="PF00534">
    <property type="entry name" value="Glycos_transf_1"/>
    <property type="match status" value="1"/>
</dbReference>
<dbReference type="PANTHER" id="PTHR12526">
    <property type="entry name" value="GLYCOSYLTRANSFERASE"/>
    <property type="match status" value="1"/>
</dbReference>
<comment type="caution">
    <text evidence="3">The sequence shown here is derived from an EMBL/GenBank/DDBJ whole genome shotgun (WGS) entry which is preliminary data.</text>
</comment>
<proteinExistence type="predicted"/>
<dbReference type="Gene3D" id="3.40.50.2000">
    <property type="entry name" value="Glycogen Phosphorylase B"/>
    <property type="match status" value="2"/>
</dbReference>
<sequence length="362" mass="41487">MKILHIITSLHIGGAEKLMVDLLPMFKKKGLNVELLLFDGTRTAFYNKLIDQGLIIHSLNERGQIYSPLNIIKLKNYISRFDIIHTHNTACQLFVPLAKHIYAGNARLVTTEHNTTNRRRKIFFWKPIDYWMYKQYIKIIAISDKTSEFLRSYIHLNNIVTIYNGIDVSKFSAAQPVVRNNLVPEYTDDDIIITMVAAFRKQKNHLCVLRAAQILPKHFKFCFVGDGELRTKISSQIKRLNLQDRVSILGNRNDVDRIMAASDIIVLSSHWEGFGLVAVEGMAVGKPVIASNVDGLKQVVDGYGLLFEDGDYKELASKIKDLAIDYTFYNQISTLCSKRAQYFDITNMANRYMAVYHEVDKE</sequence>
<dbReference type="InterPro" id="IPR028098">
    <property type="entry name" value="Glyco_trans_4-like_N"/>
</dbReference>
<accession>A0A2K0XNB8</accession>
<feature type="domain" description="Glycosyltransferase subfamily 4-like N-terminal" evidence="2">
    <location>
        <begin position="12"/>
        <end position="169"/>
    </location>
</feature>
<evidence type="ECO:0008006" key="5">
    <source>
        <dbReference type="Google" id="ProtNLM"/>
    </source>
</evidence>
<feature type="domain" description="Glycosyl transferase family 1" evidence="1">
    <location>
        <begin position="188"/>
        <end position="331"/>
    </location>
</feature>
<dbReference type="GO" id="GO:0016757">
    <property type="term" value="F:glycosyltransferase activity"/>
    <property type="evidence" value="ECO:0007669"/>
    <property type="project" value="InterPro"/>
</dbReference>
<dbReference type="Proteomes" id="UP000236634">
    <property type="component" value="Unassembled WGS sequence"/>
</dbReference>
<dbReference type="SUPFAM" id="SSF53756">
    <property type="entry name" value="UDP-Glycosyltransferase/glycogen phosphorylase"/>
    <property type="match status" value="1"/>
</dbReference>
<evidence type="ECO:0000313" key="4">
    <source>
        <dbReference type="Proteomes" id="UP000236634"/>
    </source>
</evidence>
<dbReference type="PANTHER" id="PTHR12526:SF630">
    <property type="entry name" value="GLYCOSYLTRANSFERASE"/>
    <property type="match status" value="1"/>
</dbReference>
<dbReference type="InterPro" id="IPR001296">
    <property type="entry name" value="Glyco_trans_1"/>
</dbReference>
<organism evidence="3 4">
    <name type="scientific">Hoylesella timonensis</name>
    <dbReference type="NCBI Taxonomy" id="386414"/>
    <lineage>
        <taxon>Bacteria</taxon>
        <taxon>Pseudomonadati</taxon>
        <taxon>Bacteroidota</taxon>
        <taxon>Bacteroidia</taxon>
        <taxon>Bacteroidales</taxon>
        <taxon>Prevotellaceae</taxon>
        <taxon>Hoylesella</taxon>
    </lineage>
</organism>
<evidence type="ECO:0000259" key="1">
    <source>
        <dbReference type="Pfam" id="PF00534"/>
    </source>
</evidence>
<protein>
    <recommendedName>
        <fullName evidence="5">Glycosyltransferase</fullName>
    </recommendedName>
</protein>
<gene>
    <name evidence="3" type="ORF">BFS16_03080</name>
</gene>
<dbReference type="EMBL" id="NBAX01000002">
    <property type="protein sequence ID" value="PNP96040.1"/>
    <property type="molecule type" value="Genomic_DNA"/>
</dbReference>
<evidence type="ECO:0000259" key="2">
    <source>
        <dbReference type="Pfam" id="PF13439"/>
    </source>
</evidence>
<dbReference type="Pfam" id="PF13439">
    <property type="entry name" value="Glyco_transf_4"/>
    <property type="match status" value="1"/>
</dbReference>
<dbReference type="AlphaFoldDB" id="A0A2K0XNB8"/>
<dbReference type="RefSeq" id="WP_103002718.1">
    <property type="nucleotide sequence ID" value="NZ_NBAX01000002.1"/>
</dbReference>